<dbReference type="PANTHER" id="PTHR32000">
    <property type="entry name" value="SIMILAR TO HYPOTHETICAL PROTEIN"/>
    <property type="match status" value="1"/>
</dbReference>
<dbReference type="Gene3D" id="1.20.890.10">
    <property type="entry name" value="cAMP-dependent protein kinase regulatory subunit, dimerization-anchoring domain"/>
    <property type="match status" value="1"/>
</dbReference>
<dbReference type="Pfam" id="PF17824">
    <property type="entry name" value="DUF5586"/>
    <property type="match status" value="1"/>
</dbReference>
<evidence type="ECO:0000256" key="1">
    <source>
        <dbReference type="SAM" id="MobiDB-lite"/>
    </source>
</evidence>
<dbReference type="CDD" id="cd22980">
    <property type="entry name" value="DD_VEST1"/>
    <property type="match status" value="1"/>
</dbReference>
<reference evidence="2" key="1">
    <citation type="submission" date="2025-08" db="UniProtKB">
        <authorList>
            <consortium name="Ensembl"/>
        </authorList>
    </citation>
    <scope>IDENTIFICATION</scope>
</reference>
<dbReference type="PANTHER" id="PTHR32000:SF3">
    <property type="entry name" value="RIKEN CDNA A830018L16 GENE"/>
    <property type="match status" value="1"/>
</dbReference>
<sequence>MASCQQSRIEAYLEKNKIGPLFEEMMTRLISETPDHPVPFLINHLEGRQGGSASLHRVLLGPAALWAQSPSAGARRDLKGHEKPWQEHPRKPKKSKSDLEMCTLSPPSPDSKSQRPSQDSWSRSDSHDFDELSHILLESKKLGKALESLSRSKCGERAFNSALQRPRVIGRWTGRADSDADPLASEMLHPPLPRGYRETSEPIVSLKMVTKSRSLKQQQLYHKKQLAAMLAQESFDSTGSLYVSDSDIDDEDEAMELMEDLDDLRMEGVTNLMPSRTKASHGRGSHSPQPQAKLTLNICSRCARCTLCPVLTQRQSSQNGLWGILSPRRPRVPCKSWTPTPRSHAAPLQAEFYQQLQAMKQPWILPSDTESEDGMTGPGPA</sequence>
<organism evidence="2 3">
    <name type="scientific">Paramormyrops kingsleyae</name>
    <dbReference type="NCBI Taxonomy" id="1676925"/>
    <lineage>
        <taxon>Eukaryota</taxon>
        <taxon>Metazoa</taxon>
        <taxon>Chordata</taxon>
        <taxon>Craniata</taxon>
        <taxon>Vertebrata</taxon>
        <taxon>Euteleostomi</taxon>
        <taxon>Actinopterygii</taxon>
        <taxon>Neopterygii</taxon>
        <taxon>Teleostei</taxon>
        <taxon>Osteoglossocephala</taxon>
        <taxon>Osteoglossomorpha</taxon>
        <taxon>Osteoglossiformes</taxon>
        <taxon>Mormyridae</taxon>
        <taxon>Paramormyrops</taxon>
    </lineage>
</organism>
<keyword evidence="3" id="KW-1185">Reference proteome</keyword>
<dbReference type="SUPFAM" id="SSF47391">
    <property type="entry name" value="Dimerization-anchoring domain of cAMP-dependent PK regulatory subunit"/>
    <property type="match status" value="1"/>
</dbReference>
<feature type="region of interest" description="Disordered" evidence="1">
    <location>
        <begin position="173"/>
        <end position="196"/>
    </location>
</feature>
<proteinExistence type="predicted"/>
<feature type="region of interest" description="Disordered" evidence="1">
    <location>
        <begin position="71"/>
        <end position="126"/>
    </location>
</feature>
<name>A0A3B3TFN8_9TELE</name>
<evidence type="ECO:0000313" key="3">
    <source>
        <dbReference type="Proteomes" id="UP000261540"/>
    </source>
</evidence>
<dbReference type="GeneTree" id="ENSGT00390000005870"/>
<dbReference type="AlphaFoldDB" id="A0A3B3TFN8"/>
<accession>A0A3B3TFN8</accession>
<feature type="compositionally biased region" description="Basic and acidic residues" evidence="1">
    <location>
        <begin position="74"/>
        <end position="99"/>
    </location>
</feature>
<feature type="compositionally biased region" description="Polar residues" evidence="1">
    <location>
        <begin position="110"/>
        <end position="121"/>
    </location>
</feature>
<dbReference type="Ensembl" id="ENSPKIT00000022261.1">
    <property type="protein sequence ID" value="ENSPKIP00000041228.1"/>
    <property type="gene ID" value="ENSPKIG00000017856.1"/>
</dbReference>
<dbReference type="InterPro" id="IPR040687">
    <property type="entry name" value="DUF5586"/>
</dbReference>
<reference evidence="2" key="2">
    <citation type="submission" date="2025-09" db="UniProtKB">
        <authorList>
            <consortium name="Ensembl"/>
        </authorList>
    </citation>
    <scope>IDENTIFICATION</scope>
</reference>
<evidence type="ECO:0000313" key="2">
    <source>
        <dbReference type="Ensembl" id="ENSPKIP00000041228.1"/>
    </source>
</evidence>
<dbReference type="Proteomes" id="UP000261540">
    <property type="component" value="Unplaced"/>
</dbReference>
<protein>
    <submittedName>
        <fullName evidence="2">Chromosome 8 open reading frame 34</fullName>
    </submittedName>
</protein>